<reference evidence="3" key="1">
    <citation type="journal article" date="2021" name="Proc. Natl. Acad. Sci. U.S.A.">
        <title>A Catalog of Tens of Thousands of Viruses from Human Metagenomes Reveals Hidden Associations with Chronic Diseases.</title>
        <authorList>
            <person name="Tisza M.J."/>
            <person name="Buck C.B."/>
        </authorList>
    </citation>
    <scope>NUCLEOTIDE SEQUENCE</scope>
    <source>
        <strain evidence="3">CtlNl18</strain>
    </source>
</reference>
<sequence>MKQQFLNDSGLTELIGYIKKYVKDEQDVKPYASLSVFPKTGEQNIIYIDTTVNASYYWDDTSKTYKALDVQTWATLNGKPTTFPPEDHNHDDRYFTETEMNSKLAGKADSSHTHKKADITDFPTSMPASDVPAWAKASIKPTYTKAEVGLGNVDNTADKDKSVKYATSSGSAGTASSVDWSGVKNSPSTYAPSAHTHGSGDITSLSADKITGVIGIDHLPAGALERCKIVADDTARFKLTTSDVQNGDVVKVGTDANAKMYFVIDETKLSSEDGYTVFSAGTATSVPWSGVTGKPSTFTPSAHTHDDRYYTESEINSKLDGKSNTGHTHDDRYYTESEMNTKLAGKSDTSHSHNLSTMINALEEGTSAPTDDDYYIAQYAGGGTTTTTYYRRPHSALWSYIKGKADSVYQVKGSYAASSHTHTIAQISNLQSILDSKASASHTHTIANVTGLQSALDGKAASVHTHSYAGSSSAGGSANSAVKLDTTSAGSATQPVYFSGGKPVATTYTLGASVPSGAKFTDTDTWRPLGTTADTACAGNDSRLSNARPASDVYSWAKASSKPSYSWGEISGKPSTFTPSSHNHTLIAEVASSSTVPGKAADGFIEFYYNVNTGLTNNMPSNNNANAIISLSRHAGDYSSQLGFSSDGNIYYRDGVGTTSWRTVLDSSNYTSYTVTKTGSGASGTWGINVTGSAGSVAWGNVSGRPSSLPASDVYAWAKASSKPSYSWSEISNKPSSMPASDVYAWAKASSKPSYSWGEISGKPSTFTPSSHTHNYAGSSSAGGNANWANGASYANYAIKTACNPTEDKSTNGLFMFQHSENTTICPDSAWWSVVRTQHAGYNNGYWQEMAYRFDSDIIKFRRNVNGSKSAWKTIAFTDSKVSSAGYADSAGSANSVAWGNVSGKPSTYTPSSHSHNYAGSGSAGGSANSAVKLDTSTAGSATQPVYFTNGKPAACSYTLGKSVPSNAVFTDTNTWRPVINNLISTATDQSLSANQGRVLNDKLNKLIPIGYIFVWNNKNTSGNAISGAPDLTTASGVANYFGIGTWQRIDGRFLFGYSSNRAAGSTGGSESVTLSTSQIPSHTHSIPALSGWAANNGAHAHNVRAKYTNNCATKSNGAARANGGGNNTSDWRFGDTDSQGVHGHNVSTNASTTGSNGSGNSHENMPPYFAVYIWQRIA</sequence>
<evidence type="ECO:0000259" key="2">
    <source>
        <dbReference type="Pfam" id="PF21939"/>
    </source>
</evidence>
<accession>A0A8S5T4F1</accession>
<proteinExistence type="predicted"/>
<evidence type="ECO:0000313" key="3">
    <source>
        <dbReference type="EMBL" id="DAF57855.1"/>
    </source>
</evidence>
<feature type="region of interest" description="Disordered" evidence="1">
    <location>
        <begin position="1116"/>
        <end position="1163"/>
    </location>
</feature>
<dbReference type="InterPro" id="IPR053827">
    <property type="entry name" value="Gp10_C"/>
</dbReference>
<dbReference type="Pfam" id="PF21939">
    <property type="entry name" value="Gp10_C"/>
    <property type="match status" value="1"/>
</dbReference>
<protein>
    <submittedName>
        <fullName evidence="3">Minor tail protein</fullName>
    </submittedName>
</protein>
<organism evidence="3">
    <name type="scientific">Siphoviridae sp. ctlNl18</name>
    <dbReference type="NCBI Taxonomy" id="2827928"/>
    <lineage>
        <taxon>Viruses</taxon>
        <taxon>Duplodnaviria</taxon>
        <taxon>Heunggongvirae</taxon>
        <taxon>Uroviricota</taxon>
        <taxon>Caudoviricetes</taxon>
    </lineage>
</organism>
<dbReference type="InterPro" id="IPR054500">
    <property type="entry name" value="Phage_fiber_rpt"/>
</dbReference>
<dbReference type="EMBL" id="BK032741">
    <property type="protein sequence ID" value="DAF57855.1"/>
    <property type="molecule type" value="Genomic_DNA"/>
</dbReference>
<dbReference type="Pfam" id="PF22337">
    <property type="entry name" value="Phage_fiber_rpt"/>
    <property type="match status" value="1"/>
</dbReference>
<name>A0A8S5T4F1_9CAUD</name>
<dbReference type="Pfam" id="PF12789">
    <property type="entry name" value="PTR"/>
    <property type="match status" value="3"/>
</dbReference>
<feature type="domain" description="Baseplate structural protein Gp10 C-terminal" evidence="2">
    <location>
        <begin position="1039"/>
        <end position="1178"/>
    </location>
</feature>
<dbReference type="SUPFAM" id="SSF88874">
    <property type="entry name" value="Receptor-binding domain of short tail fibre protein gp12"/>
    <property type="match status" value="1"/>
</dbReference>
<evidence type="ECO:0000256" key="1">
    <source>
        <dbReference type="SAM" id="MobiDB-lite"/>
    </source>
</evidence>
<feature type="compositionally biased region" description="Low complexity" evidence="1">
    <location>
        <begin position="1148"/>
        <end position="1162"/>
    </location>
</feature>